<sequence>MTKKYRSELTKMGSSGGSPSRWEHFQAVQYILQGEKKIERSPIESTDFSTMTDVFSDESQIPAPSTCSRKRRSDQLNELLEVEKKKLAVMERMVEDSNKFQDGILAIFENRKNNTTNN</sequence>
<dbReference type="GeneID" id="108085284"/>
<keyword evidence="2" id="KW-1185">Reference proteome</keyword>
<dbReference type="AlphaFoldDB" id="A0A6P4JRM9"/>
<proteinExistence type="predicted"/>
<reference evidence="3" key="1">
    <citation type="submission" date="2025-08" db="UniProtKB">
        <authorList>
            <consortium name="RefSeq"/>
        </authorList>
    </citation>
    <scope>IDENTIFICATION</scope>
    <source>
        <strain evidence="3">14028-0561.14</strain>
        <tissue evidence="3">Whole fly</tissue>
    </source>
</reference>
<dbReference type="GO" id="GO:0045893">
    <property type="term" value="P:positive regulation of DNA-templated transcription"/>
    <property type="evidence" value="ECO:0007669"/>
    <property type="project" value="TreeGrafter"/>
</dbReference>
<dbReference type="Proteomes" id="UP001652661">
    <property type="component" value="Chromosome 3L"/>
</dbReference>
<evidence type="ECO:0000313" key="3">
    <source>
        <dbReference type="RefSeq" id="XP_017037329.3"/>
    </source>
</evidence>
<dbReference type="RefSeq" id="XP_017037329.3">
    <property type="nucleotide sequence ID" value="XM_017181840.3"/>
</dbReference>
<evidence type="ECO:0000313" key="2">
    <source>
        <dbReference type="Proteomes" id="UP001652661"/>
    </source>
</evidence>
<accession>A0A6P4JRM9</accession>
<protein>
    <submittedName>
        <fullName evidence="3">Uncharacterized protein</fullName>
    </submittedName>
</protein>
<dbReference type="GO" id="GO:0016604">
    <property type="term" value="C:nuclear body"/>
    <property type="evidence" value="ECO:0007669"/>
    <property type="project" value="TreeGrafter"/>
</dbReference>
<dbReference type="OrthoDB" id="691673at2759"/>
<evidence type="ECO:0000256" key="1">
    <source>
        <dbReference type="SAM" id="MobiDB-lite"/>
    </source>
</evidence>
<feature type="region of interest" description="Disordered" evidence="1">
    <location>
        <begin position="1"/>
        <end position="20"/>
    </location>
</feature>
<name>A0A6P4JRM9_DROKI</name>
<organism evidence="2 3">
    <name type="scientific">Drosophila kikkawai</name>
    <name type="common">Fruit fly</name>
    <dbReference type="NCBI Taxonomy" id="30033"/>
    <lineage>
        <taxon>Eukaryota</taxon>
        <taxon>Metazoa</taxon>
        <taxon>Ecdysozoa</taxon>
        <taxon>Arthropoda</taxon>
        <taxon>Hexapoda</taxon>
        <taxon>Insecta</taxon>
        <taxon>Pterygota</taxon>
        <taxon>Neoptera</taxon>
        <taxon>Endopterygota</taxon>
        <taxon>Diptera</taxon>
        <taxon>Brachycera</taxon>
        <taxon>Muscomorpha</taxon>
        <taxon>Ephydroidea</taxon>
        <taxon>Drosophilidae</taxon>
        <taxon>Drosophila</taxon>
        <taxon>Sophophora</taxon>
    </lineage>
</organism>
<gene>
    <name evidence="3" type="primary">LOC108085284</name>
</gene>